<protein>
    <submittedName>
        <fullName evidence="2">Uncharacterized protein</fullName>
    </submittedName>
</protein>
<evidence type="ECO:0000256" key="1">
    <source>
        <dbReference type="SAM" id="Phobius"/>
    </source>
</evidence>
<reference evidence="2" key="1">
    <citation type="journal article" date="2021" name="Proc. Natl. Acad. Sci. U.S.A.">
        <title>A Catalog of Tens of Thousands of Viruses from Human Metagenomes Reveals Hidden Associations with Chronic Diseases.</title>
        <authorList>
            <person name="Tisza M.J."/>
            <person name="Buck C.B."/>
        </authorList>
    </citation>
    <scope>NUCLEOTIDE SEQUENCE</scope>
    <source>
        <strain evidence="2">CtNxi14</strain>
    </source>
</reference>
<sequence length="157" mass="17181">MKKHSKEELLNDKSSHMGARFMYSFGMAFIVFSFLLLMYSTTAFIICMAVGLFLFFKGKKEYNLFMEKNKLKQKMYKTPVKAKIVASGVSKKAGSAAVRTAVGGAVGGLPGAIYGSATAKSKADVTFYVTYEDGHTASETVSANSSRFNELMKVCED</sequence>
<keyword evidence="1" id="KW-1133">Transmembrane helix</keyword>
<dbReference type="EMBL" id="BK016266">
    <property type="protein sequence ID" value="DAG06138.1"/>
    <property type="molecule type" value="Genomic_DNA"/>
</dbReference>
<evidence type="ECO:0000313" key="2">
    <source>
        <dbReference type="EMBL" id="DAG06138.1"/>
    </source>
</evidence>
<accession>A0A8S5VH86</accession>
<keyword evidence="1" id="KW-0472">Membrane</keyword>
<organism evidence="2">
    <name type="scientific">Siphoviridae sp. ctNxi14</name>
    <dbReference type="NCBI Taxonomy" id="2825475"/>
    <lineage>
        <taxon>Viruses</taxon>
        <taxon>Duplodnaviria</taxon>
        <taxon>Heunggongvirae</taxon>
        <taxon>Uroviricota</taxon>
        <taxon>Caudoviricetes</taxon>
    </lineage>
</organism>
<proteinExistence type="predicted"/>
<name>A0A8S5VH86_9CAUD</name>
<feature type="transmembrane region" description="Helical" evidence="1">
    <location>
        <begin position="23"/>
        <end position="56"/>
    </location>
</feature>
<keyword evidence="1" id="KW-0812">Transmembrane</keyword>